<organism evidence="17 18">
    <name type="scientific">Rhodotorula toruloides</name>
    <name type="common">Yeast</name>
    <name type="synonym">Rhodosporidium toruloides</name>
    <dbReference type="NCBI Taxonomy" id="5286"/>
    <lineage>
        <taxon>Eukaryota</taxon>
        <taxon>Fungi</taxon>
        <taxon>Dikarya</taxon>
        <taxon>Basidiomycota</taxon>
        <taxon>Pucciniomycotina</taxon>
        <taxon>Microbotryomycetes</taxon>
        <taxon>Sporidiobolales</taxon>
        <taxon>Sporidiobolaceae</taxon>
        <taxon>Rhodotorula</taxon>
    </lineage>
</organism>
<keyword evidence="12" id="KW-0472">Membrane</keyword>
<dbReference type="EMBL" id="BJWK01000007">
    <property type="protein sequence ID" value="GEM09092.1"/>
    <property type="molecule type" value="Genomic_DNA"/>
</dbReference>
<comment type="cofactor">
    <cofactor evidence="1">
        <name>Ca(2+)</name>
        <dbReference type="ChEBI" id="CHEBI:29108"/>
    </cofactor>
</comment>
<feature type="region of interest" description="Disordered" evidence="15">
    <location>
        <begin position="304"/>
        <end position="352"/>
    </location>
</feature>
<feature type="compositionally biased region" description="Low complexity" evidence="15">
    <location>
        <begin position="857"/>
        <end position="888"/>
    </location>
</feature>
<feature type="domain" description="Fungal lipase-type" evidence="16">
    <location>
        <begin position="1019"/>
        <end position="1188"/>
    </location>
</feature>
<dbReference type="InterPro" id="IPR029058">
    <property type="entry name" value="AB_hydrolase_fold"/>
</dbReference>
<feature type="region of interest" description="Disordered" evidence="15">
    <location>
        <begin position="695"/>
        <end position="780"/>
    </location>
</feature>
<feature type="compositionally biased region" description="Basic and acidic residues" evidence="15">
    <location>
        <begin position="426"/>
        <end position="436"/>
    </location>
</feature>
<feature type="compositionally biased region" description="Low complexity" evidence="15">
    <location>
        <begin position="709"/>
        <end position="734"/>
    </location>
</feature>
<evidence type="ECO:0000256" key="2">
    <source>
        <dbReference type="ARBA" id="ARBA00004651"/>
    </source>
</evidence>
<feature type="compositionally biased region" description="Low complexity" evidence="15">
    <location>
        <begin position="492"/>
        <end position="535"/>
    </location>
</feature>
<evidence type="ECO:0000256" key="13">
    <source>
        <dbReference type="ARBA" id="ARBA00024531"/>
    </source>
</evidence>
<dbReference type="Proteomes" id="UP000321518">
    <property type="component" value="Unassembled WGS sequence"/>
</dbReference>
<keyword evidence="8" id="KW-0106">Calcium</keyword>
<dbReference type="Pfam" id="PF01764">
    <property type="entry name" value="Lipase_3"/>
    <property type="match status" value="1"/>
</dbReference>
<evidence type="ECO:0000256" key="4">
    <source>
        <dbReference type="ARBA" id="ARBA00022553"/>
    </source>
</evidence>
<evidence type="ECO:0000256" key="11">
    <source>
        <dbReference type="ARBA" id="ARBA00023098"/>
    </source>
</evidence>
<evidence type="ECO:0000259" key="16">
    <source>
        <dbReference type="Pfam" id="PF01764"/>
    </source>
</evidence>
<dbReference type="EC" id="3.1.1.116" evidence="14"/>
<evidence type="ECO:0000256" key="10">
    <source>
        <dbReference type="ARBA" id="ARBA00022989"/>
    </source>
</evidence>
<accession>A0A511KFF9</accession>
<dbReference type="Gene3D" id="3.40.50.1820">
    <property type="entry name" value="alpha/beta hydrolase"/>
    <property type="match status" value="1"/>
</dbReference>
<protein>
    <recommendedName>
        <fullName evidence="14">sn-1-specific diacylglycerol lipase</fullName>
        <ecNumber evidence="14">3.1.1.116</ecNumber>
    </recommendedName>
</protein>
<evidence type="ECO:0000256" key="9">
    <source>
        <dbReference type="ARBA" id="ARBA00022963"/>
    </source>
</evidence>
<feature type="region of interest" description="Disordered" evidence="15">
    <location>
        <begin position="399"/>
        <end position="553"/>
    </location>
</feature>
<reference evidence="17 18" key="1">
    <citation type="submission" date="2019-07" db="EMBL/GenBank/DDBJ databases">
        <title>Rhodotorula toruloides NBRC10032 genome sequencing.</title>
        <authorList>
            <person name="Shida Y."/>
            <person name="Takaku H."/>
            <person name="Ogasawara W."/>
            <person name="Mori K."/>
        </authorList>
    </citation>
    <scope>NUCLEOTIDE SEQUENCE [LARGE SCALE GENOMIC DNA]</scope>
    <source>
        <strain evidence="17 18">NBRC10032</strain>
    </source>
</reference>
<dbReference type="SUPFAM" id="SSF53474">
    <property type="entry name" value="alpha/beta-Hydrolases"/>
    <property type="match status" value="1"/>
</dbReference>
<feature type="region of interest" description="Disordered" evidence="15">
    <location>
        <begin position="1230"/>
        <end position="1275"/>
    </location>
</feature>
<dbReference type="PANTHER" id="PTHR45792:SF7">
    <property type="entry name" value="PUTATIVE (AFU_ORTHOLOGUE AFUA_6G02710)-RELATED"/>
    <property type="match status" value="1"/>
</dbReference>
<evidence type="ECO:0000256" key="3">
    <source>
        <dbReference type="ARBA" id="ARBA00022475"/>
    </source>
</evidence>
<comment type="subcellular location">
    <subcellularLocation>
        <location evidence="2">Cell membrane</location>
        <topology evidence="2">Multi-pass membrane protein</topology>
    </subcellularLocation>
</comment>
<feature type="compositionally biased region" description="Pro residues" evidence="15">
    <location>
        <begin position="1238"/>
        <end position="1247"/>
    </location>
</feature>
<dbReference type="OrthoDB" id="438440at2759"/>
<keyword evidence="4" id="KW-0597">Phosphoprotein</keyword>
<evidence type="ECO:0000256" key="8">
    <source>
        <dbReference type="ARBA" id="ARBA00022837"/>
    </source>
</evidence>
<dbReference type="CDD" id="cd00519">
    <property type="entry name" value="Lipase_3"/>
    <property type="match status" value="1"/>
</dbReference>
<proteinExistence type="predicted"/>
<feature type="compositionally biased region" description="Acidic residues" evidence="15">
    <location>
        <begin position="412"/>
        <end position="424"/>
    </location>
</feature>
<gene>
    <name evidence="17" type="ORF">Rt10032_c07g3109</name>
</gene>
<evidence type="ECO:0000313" key="17">
    <source>
        <dbReference type="EMBL" id="GEM09092.1"/>
    </source>
</evidence>
<keyword evidence="10" id="KW-1133">Transmembrane helix</keyword>
<keyword evidence="5" id="KW-0812">Transmembrane</keyword>
<feature type="region of interest" description="Disordered" evidence="15">
    <location>
        <begin position="642"/>
        <end position="667"/>
    </location>
</feature>
<evidence type="ECO:0000256" key="12">
    <source>
        <dbReference type="ARBA" id="ARBA00023136"/>
    </source>
</evidence>
<keyword evidence="3" id="KW-1003">Cell membrane</keyword>
<keyword evidence="11" id="KW-0443">Lipid metabolism</keyword>
<evidence type="ECO:0000256" key="14">
    <source>
        <dbReference type="ARBA" id="ARBA00026104"/>
    </source>
</evidence>
<feature type="region of interest" description="Disordered" evidence="15">
    <location>
        <begin position="839"/>
        <end position="900"/>
    </location>
</feature>
<comment type="catalytic activity">
    <reaction evidence="13">
        <text>a 1,2-diacyl-sn-glycerol + H2O = a 2-acylglycerol + a fatty acid + H(+)</text>
        <dbReference type="Rhea" id="RHEA:33275"/>
        <dbReference type="ChEBI" id="CHEBI:15377"/>
        <dbReference type="ChEBI" id="CHEBI:15378"/>
        <dbReference type="ChEBI" id="CHEBI:17389"/>
        <dbReference type="ChEBI" id="CHEBI:17815"/>
        <dbReference type="ChEBI" id="CHEBI:28868"/>
        <dbReference type="EC" id="3.1.1.116"/>
    </reaction>
    <physiologicalReaction direction="left-to-right" evidence="13">
        <dbReference type="Rhea" id="RHEA:33276"/>
    </physiologicalReaction>
</comment>
<name>A0A511KFF9_RHOTO</name>
<evidence type="ECO:0000256" key="6">
    <source>
        <dbReference type="ARBA" id="ARBA00022723"/>
    </source>
</evidence>
<feature type="compositionally biased region" description="Polar residues" evidence="15">
    <location>
        <begin position="304"/>
        <end position="321"/>
    </location>
</feature>
<feature type="compositionally biased region" description="Basic and acidic residues" evidence="15">
    <location>
        <begin position="450"/>
        <end position="460"/>
    </location>
</feature>
<dbReference type="GO" id="GO:0019369">
    <property type="term" value="P:arachidonate metabolic process"/>
    <property type="evidence" value="ECO:0007669"/>
    <property type="project" value="TreeGrafter"/>
</dbReference>
<dbReference type="GO" id="GO:0016298">
    <property type="term" value="F:lipase activity"/>
    <property type="evidence" value="ECO:0007669"/>
    <property type="project" value="TreeGrafter"/>
</dbReference>
<evidence type="ECO:0000256" key="15">
    <source>
        <dbReference type="SAM" id="MobiDB-lite"/>
    </source>
</evidence>
<dbReference type="GO" id="GO:0005886">
    <property type="term" value="C:plasma membrane"/>
    <property type="evidence" value="ECO:0007669"/>
    <property type="project" value="UniProtKB-SubCell"/>
</dbReference>
<feature type="compositionally biased region" description="Acidic residues" evidence="15">
    <location>
        <begin position="467"/>
        <end position="489"/>
    </location>
</feature>
<evidence type="ECO:0000256" key="5">
    <source>
        <dbReference type="ARBA" id="ARBA00022692"/>
    </source>
</evidence>
<dbReference type="GO" id="GO:0046872">
    <property type="term" value="F:metal ion binding"/>
    <property type="evidence" value="ECO:0007669"/>
    <property type="project" value="UniProtKB-KW"/>
</dbReference>
<dbReference type="GO" id="GO:0046340">
    <property type="term" value="P:diacylglycerol catabolic process"/>
    <property type="evidence" value="ECO:0007669"/>
    <property type="project" value="TreeGrafter"/>
</dbReference>
<keyword evidence="6" id="KW-0479">Metal-binding</keyword>
<dbReference type="InterPro" id="IPR002921">
    <property type="entry name" value="Fungal_lipase-type"/>
</dbReference>
<keyword evidence="7" id="KW-0378">Hydrolase</keyword>
<evidence type="ECO:0000313" key="18">
    <source>
        <dbReference type="Proteomes" id="UP000321518"/>
    </source>
</evidence>
<dbReference type="InterPro" id="IPR052214">
    <property type="entry name" value="DAG_Lipase-Related"/>
</dbReference>
<feature type="compositionally biased region" description="Polar residues" evidence="15">
    <location>
        <begin position="748"/>
        <end position="770"/>
    </location>
</feature>
<evidence type="ECO:0000256" key="7">
    <source>
        <dbReference type="ARBA" id="ARBA00022801"/>
    </source>
</evidence>
<evidence type="ECO:0000256" key="1">
    <source>
        <dbReference type="ARBA" id="ARBA00001913"/>
    </source>
</evidence>
<comment type="caution">
    <text evidence="17">The sequence shown here is derived from an EMBL/GenBank/DDBJ whole genome shotgun (WGS) entry which is preliminary data.</text>
</comment>
<dbReference type="PANTHER" id="PTHR45792">
    <property type="entry name" value="DIACYLGLYCEROL LIPASE HOMOLOG-RELATED"/>
    <property type="match status" value="1"/>
</dbReference>
<keyword evidence="9" id="KW-0442">Lipid degradation</keyword>
<sequence length="1404" mass="152093">MPDASQIVQHAAAATAISIPYLPLIPSPHLPQSLIRTQLSSSPTLLPSHLAQLVTALSLAARVSLRASALFIEAIGESLQCGTVTGLAVTRRALIAAVSSARALHYVKEGLDWTGKDQEGKKSEDTFLQVLDKYTNLGIYLVSSNRFPKVTSPRPLNLFIVTQIHHTFTLAELFAMSGFYLTLNTLQTGFSAAEESVRMLDSILGSNESSRALSSIITLIRDELTREDPHFRPVGLLADQEDEQEEKQKKAGTLSSLTALTKALTAFACLQTATHRRTLRELKMRVVYDCTVVVEGQALAIATSSTVSPSHPSNDYSQRSATAPPPLSRSHSAPQLPKPFPQPKHSHTHLAPQPDHLLTDVRSELEARAHAALVTKGKSAPSTPARSRQSSVAFDMSALAGPPELATSVNDGTDEDEVELDPSELLDSRPEEEIAKELSALCGSPTRARSLADQDPREGYEAGDQGDTSEMDDEEDEGMMTAEEADGEIPPEVQAVLQQLEAQYAAAEARSLGQQKQAKSGSPASSSLSPSTSSTVRAPQPRKRGTHLVRADSNGYSYEIEIEETTTTMTTTVKTVEEVGGASAKVVQKASRPRVVGLTDEEALRWREGNVTEEQESEMSGTEGEWVEIASRMSPRGAAYPYAATSGEDRDEWRTSQRGTDVEGNAPLSLAGLSRQDAIDHPEQSKQRLQLVLSTMTKKFTQRRRTVRRVMTGSSTTGSPSRSSSHSQSPAPNGRGLKRRWPRDRSRQPSFTTASAGPSSESNTPTIASPTPSPKGKGRSVFRAFSRGFKGYKRSEFLTPPNSAAGTPLDLSDVDAPMFDALPNLDGPMHITTLQIPDARHSRESSRQFVQPFPTMSSDNLSPSPYNLSPPSKSFATLSPDLPSSPSKPRIRRTTSVQTMRSTLTTTCRTESMPTGEPEPKSGNFPHRHLVSNLQHFARYSSAAYGQSFLRILGIAKHEFKFPHTEIHANNHAFAHHVGIHVEDILLSSFTNPSPTFGTGKLSPIVNYVALDHSIKAVVLACRGSLGLSDILTDLTCSYEPISVHDGDPHGSYLVHSGMYGSATVLQRGTVHDVIRDALKRFPDYGLVICGHSLGGGVASLLSLLWSNRSSTFAHHARSIEEHTGHGVAHPPISTPFVTSFSSGLPPGRPISCYTYGVPCVASPDLVAYCRGLVTSTIHNYDIVPTLSLGVLRDFRSMAMGFYAEQGVCEEIVGRVIGLCQKRFMARRAAKKAETPRPGSPLRPSSPPDADDCDDTPASLTDPSDESRLVPLTDAELTAGRGTNKALDPTYRDPSLLGTDLVAGDSELSDWLWSLRTTIRAGSDSEKLYPPGNVYVVENYTVFISGESSATGKYSRREGRRVLLRAVDDVERRFSEPVFSRSMLSDHSPAAYENNCDLLAAAVV</sequence>